<dbReference type="EMBL" id="CP017781">
    <property type="protein sequence ID" value="AOZ68695.1"/>
    <property type="molecule type" value="Genomic_DNA"/>
</dbReference>
<dbReference type="KEGG" id="rhp:LPB142_04665"/>
<dbReference type="SUPFAM" id="SSF55846">
    <property type="entry name" value="N-acetylmuramoyl-L-alanine amidase-like"/>
    <property type="match status" value="1"/>
</dbReference>
<dbReference type="InterPro" id="IPR002502">
    <property type="entry name" value="Amidase_domain"/>
</dbReference>
<dbReference type="EC" id="3.5.1.28" evidence="2"/>
<dbReference type="GO" id="GO:0009254">
    <property type="term" value="P:peptidoglycan turnover"/>
    <property type="evidence" value="ECO:0007669"/>
    <property type="project" value="TreeGrafter"/>
</dbReference>
<reference evidence="6 7" key="1">
    <citation type="submission" date="2016-10" db="EMBL/GenBank/DDBJ databases">
        <title>Rhodobacter sp. LPB0142, isolated from sea water.</title>
        <authorList>
            <person name="Kim E."/>
            <person name="Yi H."/>
        </authorList>
    </citation>
    <scope>NUCLEOTIDE SEQUENCE [LARGE SCALE GENOMIC DNA]</scope>
    <source>
        <strain evidence="6 7">LPB0142</strain>
    </source>
</reference>
<evidence type="ECO:0000256" key="3">
    <source>
        <dbReference type="ARBA" id="ARBA00022801"/>
    </source>
</evidence>
<dbReference type="GO" id="GO:0019867">
    <property type="term" value="C:outer membrane"/>
    <property type="evidence" value="ECO:0007669"/>
    <property type="project" value="TreeGrafter"/>
</dbReference>
<dbReference type="GO" id="GO:0071555">
    <property type="term" value="P:cell wall organization"/>
    <property type="evidence" value="ECO:0007669"/>
    <property type="project" value="UniProtKB-KW"/>
</dbReference>
<dbReference type="GO" id="GO:0008745">
    <property type="term" value="F:N-acetylmuramoyl-L-alanine amidase activity"/>
    <property type="evidence" value="ECO:0007669"/>
    <property type="project" value="UniProtKB-EC"/>
</dbReference>
<evidence type="ECO:0000259" key="5">
    <source>
        <dbReference type="SMART" id="SM00644"/>
    </source>
</evidence>
<comment type="catalytic activity">
    <reaction evidence="1">
        <text>Hydrolyzes the link between N-acetylmuramoyl residues and L-amino acid residues in certain cell-wall glycopeptides.</text>
        <dbReference type="EC" id="3.5.1.28"/>
    </reaction>
</comment>
<dbReference type="CDD" id="cd06583">
    <property type="entry name" value="PGRP"/>
    <property type="match status" value="1"/>
</dbReference>
<evidence type="ECO:0000256" key="1">
    <source>
        <dbReference type="ARBA" id="ARBA00001561"/>
    </source>
</evidence>
<organism evidence="6 7">
    <name type="scientific">Rhodobacter xanthinilyticus</name>
    <dbReference type="NCBI Taxonomy" id="1850250"/>
    <lineage>
        <taxon>Bacteria</taxon>
        <taxon>Pseudomonadati</taxon>
        <taxon>Pseudomonadota</taxon>
        <taxon>Alphaproteobacteria</taxon>
        <taxon>Rhodobacterales</taxon>
        <taxon>Rhodobacter group</taxon>
        <taxon>Rhodobacter</taxon>
    </lineage>
</organism>
<dbReference type="PANTHER" id="PTHR30417">
    <property type="entry name" value="N-ACETYLMURAMOYL-L-ALANINE AMIDASE AMID"/>
    <property type="match status" value="1"/>
</dbReference>
<proteinExistence type="predicted"/>
<dbReference type="RefSeq" id="WP_068765967.1">
    <property type="nucleotide sequence ID" value="NZ_CP017781.1"/>
</dbReference>
<sequence>MSLPSPNFGPRRDGARPELIVIHYTAMASAAEARARLCDPAAEVSAHWLIAEDGACEALVAEEARAWHAGAGAWAGRGDVNSRSIGIELANPGDRPFPEPQMAALEALLRAIMARWGIGPEGVIAHSDMAPERKSDPGPRFDWARLARQGLALWPEPGAAPGPEIAPDRAAFAALANAFGYPEAPFEALLAAVRLRFRPRAAGPLDGRDMAIIAELAAAHGADGGPWRAC</sequence>
<dbReference type="Proteomes" id="UP000176562">
    <property type="component" value="Chromosome"/>
</dbReference>
<keyword evidence="7" id="KW-1185">Reference proteome</keyword>
<dbReference type="PANTHER" id="PTHR30417:SF1">
    <property type="entry name" value="N-ACETYLMURAMOYL-L-ALANINE AMIDASE AMID"/>
    <property type="match status" value="1"/>
</dbReference>
<dbReference type="STRING" id="1850250.LPB142_04665"/>
<evidence type="ECO:0000256" key="2">
    <source>
        <dbReference type="ARBA" id="ARBA00011901"/>
    </source>
</evidence>
<gene>
    <name evidence="6" type="ORF">LPB142_04665</name>
</gene>
<keyword evidence="4" id="KW-0961">Cell wall biogenesis/degradation</keyword>
<dbReference type="InterPro" id="IPR051206">
    <property type="entry name" value="NAMLAA_amidase_2"/>
</dbReference>
<dbReference type="Gene3D" id="3.40.80.10">
    <property type="entry name" value="Peptidoglycan recognition protein-like"/>
    <property type="match status" value="1"/>
</dbReference>
<dbReference type="GO" id="GO:0009253">
    <property type="term" value="P:peptidoglycan catabolic process"/>
    <property type="evidence" value="ECO:0007669"/>
    <property type="project" value="InterPro"/>
</dbReference>
<dbReference type="InterPro" id="IPR036505">
    <property type="entry name" value="Amidase/PGRP_sf"/>
</dbReference>
<evidence type="ECO:0000313" key="6">
    <source>
        <dbReference type="EMBL" id="AOZ68695.1"/>
    </source>
</evidence>
<dbReference type="Pfam" id="PF01510">
    <property type="entry name" value="Amidase_2"/>
    <property type="match status" value="1"/>
</dbReference>
<feature type="domain" description="N-acetylmuramoyl-L-alanine amidase" evidence="5">
    <location>
        <begin position="5"/>
        <end position="138"/>
    </location>
</feature>
<dbReference type="SMART" id="SM00644">
    <property type="entry name" value="Ami_2"/>
    <property type="match status" value="1"/>
</dbReference>
<evidence type="ECO:0000313" key="7">
    <source>
        <dbReference type="Proteomes" id="UP000176562"/>
    </source>
</evidence>
<dbReference type="AlphaFoldDB" id="A0A1D9MA00"/>
<evidence type="ECO:0000256" key="4">
    <source>
        <dbReference type="ARBA" id="ARBA00023316"/>
    </source>
</evidence>
<protein>
    <recommendedName>
        <fullName evidence="2">N-acetylmuramoyl-L-alanine amidase</fullName>
        <ecNumber evidence="2">3.5.1.28</ecNumber>
    </recommendedName>
</protein>
<keyword evidence="3" id="KW-0378">Hydrolase</keyword>
<accession>A0A1D9MA00</accession>
<name>A0A1D9MA00_9RHOB</name>